<name>A0A498CP84_9FIRM</name>
<dbReference type="EMBL" id="RCHT01000002">
    <property type="protein sequence ID" value="RLL13846.1"/>
    <property type="molecule type" value="Genomic_DNA"/>
</dbReference>
<evidence type="ECO:0000313" key="5">
    <source>
        <dbReference type="EMBL" id="RLL13846.1"/>
    </source>
</evidence>
<accession>A0A498CP84</accession>
<dbReference type="Pfam" id="PF13377">
    <property type="entry name" value="Peripla_BP_3"/>
    <property type="match status" value="1"/>
</dbReference>
<dbReference type="InterPro" id="IPR010982">
    <property type="entry name" value="Lambda_DNA-bd_dom_sf"/>
</dbReference>
<evidence type="ECO:0000256" key="1">
    <source>
        <dbReference type="ARBA" id="ARBA00023015"/>
    </source>
</evidence>
<dbReference type="CDD" id="cd01392">
    <property type="entry name" value="HTH_LacI"/>
    <property type="match status" value="1"/>
</dbReference>
<proteinExistence type="predicted"/>
<dbReference type="SUPFAM" id="SSF47413">
    <property type="entry name" value="lambda repressor-like DNA-binding domains"/>
    <property type="match status" value="1"/>
</dbReference>
<evidence type="ECO:0000259" key="4">
    <source>
        <dbReference type="PROSITE" id="PS50932"/>
    </source>
</evidence>
<sequence length="343" mass="36951">MRLLNIREIARQAGLSIATISRVINHPETVAPETRERVLGILESCNYSPKLAAKPPRKKTGAVVLIVPVLPRYYGILAGIRQVLQANGYQLTICETSGFRGGENGSIRAVAASRPDGVILVRGSEAPPELGPLRQAGIPVVLIGKCADAESENNCSINFQDAAAKLTAHLIDMKYTRIALVQTEADYPEKPQITAGFLQALAAGGLDAGGCPILETEDSVRGGYIVLKEMLAEGEALPQAFFAADDGIAVGIMKAAQEEKLAVPRQLAVAGFTDSEMATVVCPALTTVEHPYERLGTVAARRLIDLIENSELYDIETQEIVLKSKLKIRKSCGNKKNIYEQFE</sequence>
<dbReference type="GO" id="GO:0000976">
    <property type="term" value="F:transcription cis-regulatory region binding"/>
    <property type="evidence" value="ECO:0007669"/>
    <property type="project" value="TreeGrafter"/>
</dbReference>
<dbReference type="PANTHER" id="PTHR30146:SF109">
    <property type="entry name" value="HTH-TYPE TRANSCRIPTIONAL REGULATOR GALS"/>
    <property type="match status" value="1"/>
</dbReference>
<evidence type="ECO:0000256" key="3">
    <source>
        <dbReference type="ARBA" id="ARBA00023163"/>
    </source>
</evidence>
<comment type="caution">
    <text evidence="5">The sequence shown here is derived from an EMBL/GenBank/DDBJ whole genome shotgun (WGS) entry which is preliminary data.</text>
</comment>
<dbReference type="PROSITE" id="PS50932">
    <property type="entry name" value="HTH_LACI_2"/>
    <property type="match status" value="1"/>
</dbReference>
<dbReference type="Proteomes" id="UP000276301">
    <property type="component" value="Unassembled WGS sequence"/>
</dbReference>
<keyword evidence="3" id="KW-0804">Transcription</keyword>
<dbReference type="GO" id="GO:0003700">
    <property type="term" value="F:DNA-binding transcription factor activity"/>
    <property type="evidence" value="ECO:0007669"/>
    <property type="project" value="TreeGrafter"/>
</dbReference>
<organism evidence="5 6">
    <name type="scientific">Anaerotruncus massiliensis</name>
    <name type="common">ex Liu et al. 2021</name>
    <dbReference type="NCBI Taxonomy" id="2321404"/>
    <lineage>
        <taxon>Bacteria</taxon>
        <taxon>Bacillati</taxon>
        <taxon>Bacillota</taxon>
        <taxon>Clostridia</taxon>
        <taxon>Eubacteriales</taxon>
        <taxon>Oscillospiraceae</taxon>
        <taxon>Anaerotruncus</taxon>
    </lineage>
</organism>
<dbReference type="Gene3D" id="1.10.260.40">
    <property type="entry name" value="lambda repressor-like DNA-binding domains"/>
    <property type="match status" value="1"/>
</dbReference>
<protein>
    <submittedName>
        <fullName evidence="5">LacI family transcriptional regulator</fullName>
    </submittedName>
</protein>
<keyword evidence="1" id="KW-0805">Transcription regulation</keyword>
<dbReference type="RefSeq" id="WP_121586065.1">
    <property type="nucleotide sequence ID" value="NZ_RCHT01000002.1"/>
</dbReference>
<dbReference type="InterPro" id="IPR046335">
    <property type="entry name" value="LacI/GalR-like_sensor"/>
</dbReference>
<dbReference type="CDD" id="cd06267">
    <property type="entry name" value="PBP1_LacI_sugar_binding-like"/>
    <property type="match status" value="1"/>
</dbReference>
<keyword evidence="6" id="KW-1185">Reference proteome</keyword>
<evidence type="ECO:0000256" key="2">
    <source>
        <dbReference type="ARBA" id="ARBA00023125"/>
    </source>
</evidence>
<dbReference type="Gene3D" id="3.40.50.2300">
    <property type="match status" value="2"/>
</dbReference>
<dbReference type="Pfam" id="PF00356">
    <property type="entry name" value="LacI"/>
    <property type="match status" value="1"/>
</dbReference>
<dbReference type="InterPro" id="IPR028082">
    <property type="entry name" value="Peripla_BP_I"/>
</dbReference>
<keyword evidence="2" id="KW-0238">DNA-binding</keyword>
<dbReference type="InterPro" id="IPR000843">
    <property type="entry name" value="HTH_LacI"/>
</dbReference>
<gene>
    <name evidence="5" type="ORF">D4A47_02865</name>
</gene>
<feature type="domain" description="HTH lacI-type" evidence="4">
    <location>
        <begin position="4"/>
        <end position="58"/>
    </location>
</feature>
<dbReference type="SMART" id="SM00354">
    <property type="entry name" value="HTH_LACI"/>
    <property type="match status" value="1"/>
</dbReference>
<reference evidence="5 6" key="1">
    <citation type="submission" date="2018-10" db="EMBL/GenBank/DDBJ databases">
        <title>Anaerotruncus faecis sp. nov., isolated from human feces.</title>
        <authorList>
            <person name="Wang Y.-J."/>
        </authorList>
    </citation>
    <scope>NUCLEOTIDE SEQUENCE [LARGE SCALE GENOMIC DNA]</scope>
    <source>
        <strain evidence="5 6">22A2-44</strain>
    </source>
</reference>
<evidence type="ECO:0000313" key="6">
    <source>
        <dbReference type="Proteomes" id="UP000276301"/>
    </source>
</evidence>
<dbReference type="PANTHER" id="PTHR30146">
    <property type="entry name" value="LACI-RELATED TRANSCRIPTIONAL REPRESSOR"/>
    <property type="match status" value="1"/>
</dbReference>
<dbReference type="SUPFAM" id="SSF53822">
    <property type="entry name" value="Periplasmic binding protein-like I"/>
    <property type="match status" value="1"/>
</dbReference>
<dbReference type="AlphaFoldDB" id="A0A498CP84"/>